<protein>
    <submittedName>
        <fullName evidence="5">NAD-dependent epimerase/dehydratase family protein</fullName>
    </submittedName>
</protein>
<keyword evidence="2" id="KW-0560">Oxidoreductase</keyword>
<comment type="similarity">
    <text evidence="1">Belongs to the NAD(P)-dependent epimerase/dehydratase family.</text>
</comment>
<dbReference type="SUPFAM" id="SSF51735">
    <property type="entry name" value="NAD(P)-binding Rossmann-fold domains"/>
    <property type="match status" value="1"/>
</dbReference>
<dbReference type="InterPro" id="IPR001509">
    <property type="entry name" value="Epimerase_deHydtase"/>
</dbReference>
<sequence>MTDKADTSILLTGASGRVGRMLCACWQDVVPGLALLPQYRRAAPQGALAWNPLDGPGALLDHIAETGRRPAAIVALAGITPGPGRDLSLNTALAEATLDASVAAGVPRVLLASSSAVYGGDGGAPFGEDAPPAPVNAYGTAKQEMEAACAPWRARGLDICAMRIGNVAGADALLRNAVRAGPGGAVVIDRFADGGGPVRSYIGPTTLAMVLATLCRHPGPLPRVLNIAAPRPVTMTALAKAAGARIETRPAPQGAHQHITLDCRRLAALHRFAPGDSTPAEMVRQWRAAGVA</sequence>
<evidence type="ECO:0000256" key="1">
    <source>
        <dbReference type="ARBA" id="ARBA00007637"/>
    </source>
</evidence>
<evidence type="ECO:0000256" key="3">
    <source>
        <dbReference type="ARBA" id="ARBA00023027"/>
    </source>
</evidence>
<reference evidence="5 6" key="1">
    <citation type="submission" date="2024-09" db="EMBL/GenBank/DDBJ databases">
        <authorList>
            <person name="Sun Q."/>
            <person name="Mori K."/>
        </authorList>
    </citation>
    <scope>NUCLEOTIDE SEQUENCE [LARGE SCALE GENOMIC DNA]</scope>
    <source>
        <strain evidence="5 6">CECT 9424</strain>
    </source>
</reference>
<evidence type="ECO:0000313" key="5">
    <source>
        <dbReference type="EMBL" id="MFB9148491.1"/>
    </source>
</evidence>
<dbReference type="PANTHER" id="PTHR43103:SF5">
    <property type="entry name" value="4-EPIMERASE, PUTATIVE (AFU_ORTHOLOGUE AFUA_7G00360)-RELATED"/>
    <property type="match status" value="1"/>
</dbReference>
<comment type="caution">
    <text evidence="5">The sequence shown here is derived from an EMBL/GenBank/DDBJ whole genome shotgun (WGS) entry which is preliminary data.</text>
</comment>
<dbReference type="CDD" id="cd08946">
    <property type="entry name" value="SDR_e"/>
    <property type="match status" value="1"/>
</dbReference>
<keyword evidence="3" id="KW-0520">NAD</keyword>
<accession>A0ABV5HVN0</accession>
<evidence type="ECO:0000313" key="6">
    <source>
        <dbReference type="Proteomes" id="UP001589670"/>
    </source>
</evidence>
<evidence type="ECO:0000259" key="4">
    <source>
        <dbReference type="Pfam" id="PF01370"/>
    </source>
</evidence>
<keyword evidence="6" id="KW-1185">Reference proteome</keyword>
<dbReference type="InterPro" id="IPR036291">
    <property type="entry name" value="NAD(P)-bd_dom_sf"/>
</dbReference>
<dbReference type="PANTHER" id="PTHR43103">
    <property type="entry name" value="NUCLEOSIDE-DIPHOSPHATE-SUGAR EPIMERASE"/>
    <property type="match status" value="1"/>
</dbReference>
<organism evidence="5 6">
    <name type="scientific">Roseovarius ramblicola</name>
    <dbReference type="NCBI Taxonomy" id="2022336"/>
    <lineage>
        <taxon>Bacteria</taxon>
        <taxon>Pseudomonadati</taxon>
        <taxon>Pseudomonadota</taxon>
        <taxon>Alphaproteobacteria</taxon>
        <taxon>Rhodobacterales</taxon>
        <taxon>Roseobacteraceae</taxon>
        <taxon>Roseovarius</taxon>
    </lineage>
</organism>
<dbReference type="Gene3D" id="3.40.50.720">
    <property type="entry name" value="NAD(P)-binding Rossmann-like Domain"/>
    <property type="match status" value="1"/>
</dbReference>
<gene>
    <name evidence="5" type="ORF">ACFFU4_01845</name>
</gene>
<proteinExistence type="inferred from homology"/>
<dbReference type="RefSeq" id="WP_377066465.1">
    <property type="nucleotide sequence ID" value="NZ_JBHMEC010000003.1"/>
</dbReference>
<dbReference type="Proteomes" id="UP001589670">
    <property type="component" value="Unassembled WGS sequence"/>
</dbReference>
<evidence type="ECO:0000256" key="2">
    <source>
        <dbReference type="ARBA" id="ARBA00023002"/>
    </source>
</evidence>
<feature type="domain" description="NAD-dependent epimerase/dehydratase" evidence="4">
    <location>
        <begin position="9"/>
        <end position="171"/>
    </location>
</feature>
<dbReference type="EMBL" id="JBHMEC010000003">
    <property type="protein sequence ID" value="MFB9148491.1"/>
    <property type="molecule type" value="Genomic_DNA"/>
</dbReference>
<dbReference type="Pfam" id="PF01370">
    <property type="entry name" value="Epimerase"/>
    <property type="match status" value="1"/>
</dbReference>
<name>A0ABV5HVN0_9RHOB</name>